<dbReference type="Proteomes" id="UP000494269">
    <property type="component" value="Unassembled WGS sequence"/>
</dbReference>
<name>A0A6S6ZKE4_9BURK</name>
<dbReference type="GO" id="GO:0030288">
    <property type="term" value="C:outer membrane-bounded periplasmic space"/>
    <property type="evidence" value="ECO:0007669"/>
    <property type="project" value="UniProtKB-ARBA"/>
</dbReference>
<dbReference type="SUPFAM" id="SSF53850">
    <property type="entry name" value="Periplasmic binding protein-like II"/>
    <property type="match status" value="1"/>
</dbReference>
<evidence type="ECO:0000313" key="6">
    <source>
        <dbReference type="EMBL" id="CAB3678703.1"/>
    </source>
</evidence>
<gene>
    <name evidence="6" type="primary">oppA</name>
    <name evidence="6" type="ORF">LMG3441_01467</name>
</gene>
<sequence length="517" mass="56461">MTMQQTWRRLALGLGTCALVALAAGAQAADAPKKGGTLRYGTVSEVVSLDPHVYGGSAWKVLIEALYSPLAGYDKTGAVVPRLAERWEQPDARSIIFHLRPDVKFQDGTPVTADDVKFSLERILDPATGASLRSNLMGATVSVIDAATVKVEKPSADATLLGVLALPEAAIVSRKWVEGGANLKLAANGTGPFLLKNYEPAVRASLARNPSYFIAGQPYLDGVDFRMIKSDDARVNALRSQSLDMIDFVPWKDIDVLRRNAGMKIDMAGGAFMSVWFNTSKKPFDDARVRRAVSYAIDREAVSKAAFFGHGQPIYGAPTPEDSPYYNKALDGTYKRDVKQARALLAEAGYANGIDASMVVFQGLGIYTTMAQVVQANLKEAGINLKLEPVEWATLVERKNRGDYESMIYGVSVKLPDPDAYAYYLGGDSSYWAKPIGYRDPELEKLLADGRALTDPKARQPIYAQVEKRILDTTPWAFVNWREQAQGYLRKVQGYTQLGGALSESSPGISLPTMWLN</sequence>
<dbReference type="PIRSF" id="PIRSF002741">
    <property type="entry name" value="MppA"/>
    <property type="match status" value="1"/>
</dbReference>
<evidence type="ECO:0000313" key="7">
    <source>
        <dbReference type="Proteomes" id="UP000494269"/>
    </source>
</evidence>
<dbReference type="InterPro" id="IPR039424">
    <property type="entry name" value="SBP_5"/>
</dbReference>
<dbReference type="Gene3D" id="3.90.76.10">
    <property type="entry name" value="Dipeptide-binding Protein, Domain 1"/>
    <property type="match status" value="1"/>
</dbReference>
<dbReference type="GO" id="GO:0015833">
    <property type="term" value="P:peptide transport"/>
    <property type="evidence" value="ECO:0007669"/>
    <property type="project" value="TreeGrafter"/>
</dbReference>
<dbReference type="InterPro" id="IPR000914">
    <property type="entry name" value="SBP_5_dom"/>
</dbReference>
<proteinExistence type="inferred from homology"/>
<reference evidence="6 7" key="1">
    <citation type="submission" date="2020-04" db="EMBL/GenBank/DDBJ databases">
        <authorList>
            <person name="De Canck E."/>
        </authorList>
    </citation>
    <scope>NUCLEOTIDE SEQUENCE [LARGE SCALE GENOMIC DNA]</scope>
    <source>
        <strain evidence="6 7">LMG 3441</strain>
    </source>
</reference>
<accession>A0A6S6ZKE4</accession>
<dbReference type="GO" id="GO:0043190">
    <property type="term" value="C:ATP-binding cassette (ABC) transporter complex"/>
    <property type="evidence" value="ECO:0007669"/>
    <property type="project" value="InterPro"/>
</dbReference>
<dbReference type="Gene3D" id="3.40.190.10">
    <property type="entry name" value="Periplasmic binding protein-like II"/>
    <property type="match status" value="1"/>
</dbReference>
<keyword evidence="2" id="KW-0813">Transport</keyword>
<evidence type="ECO:0000256" key="2">
    <source>
        <dbReference type="ARBA" id="ARBA00022448"/>
    </source>
</evidence>
<evidence type="ECO:0000256" key="3">
    <source>
        <dbReference type="ARBA" id="ARBA00022729"/>
    </source>
</evidence>
<dbReference type="PANTHER" id="PTHR30290:SF9">
    <property type="entry name" value="OLIGOPEPTIDE-BINDING PROTEIN APPA"/>
    <property type="match status" value="1"/>
</dbReference>
<keyword evidence="7" id="KW-1185">Reference proteome</keyword>
<feature type="signal peptide" evidence="4">
    <location>
        <begin position="1"/>
        <end position="28"/>
    </location>
</feature>
<dbReference type="EMBL" id="CADIJQ010000001">
    <property type="protein sequence ID" value="CAB3678703.1"/>
    <property type="molecule type" value="Genomic_DNA"/>
</dbReference>
<dbReference type="Pfam" id="PF00496">
    <property type="entry name" value="SBP_bac_5"/>
    <property type="match status" value="1"/>
</dbReference>
<evidence type="ECO:0000256" key="4">
    <source>
        <dbReference type="SAM" id="SignalP"/>
    </source>
</evidence>
<feature type="domain" description="Solute-binding protein family 5" evidence="5">
    <location>
        <begin position="79"/>
        <end position="429"/>
    </location>
</feature>
<dbReference type="PANTHER" id="PTHR30290">
    <property type="entry name" value="PERIPLASMIC BINDING COMPONENT OF ABC TRANSPORTER"/>
    <property type="match status" value="1"/>
</dbReference>
<protein>
    <submittedName>
        <fullName evidence="6">Periplasmic oligopeptide-binding protein</fullName>
    </submittedName>
</protein>
<evidence type="ECO:0000256" key="1">
    <source>
        <dbReference type="ARBA" id="ARBA00005695"/>
    </source>
</evidence>
<dbReference type="GO" id="GO:1904680">
    <property type="term" value="F:peptide transmembrane transporter activity"/>
    <property type="evidence" value="ECO:0007669"/>
    <property type="project" value="TreeGrafter"/>
</dbReference>
<dbReference type="Gene3D" id="3.10.105.10">
    <property type="entry name" value="Dipeptide-binding Protein, Domain 3"/>
    <property type="match status" value="1"/>
</dbReference>
<feature type="chain" id="PRO_5028985858" evidence="4">
    <location>
        <begin position="29"/>
        <end position="517"/>
    </location>
</feature>
<dbReference type="InterPro" id="IPR030678">
    <property type="entry name" value="Peptide/Ni-bd"/>
</dbReference>
<dbReference type="RefSeq" id="WP_175169257.1">
    <property type="nucleotide sequence ID" value="NZ_CADIJQ010000001.1"/>
</dbReference>
<organism evidence="6 7">
    <name type="scientific">Achromobacter kerstersii</name>
    <dbReference type="NCBI Taxonomy" id="1353890"/>
    <lineage>
        <taxon>Bacteria</taxon>
        <taxon>Pseudomonadati</taxon>
        <taxon>Pseudomonadota</taxon>
        <taxon>Betaproteobacteria</taxon>
        <taxon>Burkholderiales</taxon>
        <taxon>Alcaligenaceae</taxon>
        <taxon>Achromobacter</taxon>
    </lineage>
</organism>
<dbReference type="AlphaFoldDB" id="A0A6S6ZKE4"/>
<evidence type="ECO:0000259" key="5">
    <source>
        <dbReference type="Pfam" id="PF00496"/>
    </source>
</evidence>
<keyword evidence="3 4" id="KW-0732">Signal</keyword>
<comment type="similarity">
    <text evidence="1">Belongs to the bacterial solute-binding protein 5 family.</text>
</comment>